<reference evidence="2" key="1">
    <citation type="submission" date="2020-11" db="EMBL/GenBank/DDBJ databases">
        <authorList>
            <person name="Tran Van P."/>
        </authorList>
    </citation>
    <scope>NUCLEOTIDE SEQUENCE</scope>
</reference>
<dbReference type="EMBL" id="CAJPEX010002333">
    <property type="protein sequence ID" value="CAG0920853.1"/>
    <property type="molecule type" value="Genomic_DNA"/>
</dbReference>
<name>A0A7R9GHF1_9CRUS</name>
<proteinExistence type="predicted"/>
<evidence type="ECO:0000313" key="3">
    <source>
        <dbReference type="Proteomes" id="UP000678499"/>
    </source>
</evidence>
<dbReference type="Proteomes" id="UP000678499">
    <property type="component" value="Unassembled WGS sequence"/>
</dbReference>
<gene>
    <name evidence="2" type="ORF">NMOB1V02_LOCUS8358</name>
</gene>
<accession>A0A7R9GHF1</accession>
<organism evidence="2">
    <name type="scientific">Notodromas monacha</name>
    <dbReference type="NCBI Taxonomy" id="399045"/>
    <lineage>
        <taxon>Eukaryota</taxon>
        <taxon>Metazoa</taxon>
        <taxon>Ecdysozoa</taxon>
        <taxon>Arthropoda</taxon>
        <taxon>Crustacea</taxon>
        <taxon>Oligostraca</taxon>
        <taxon>Ostracoda</taxon>
        <taxon>Podocopa</taxon>
        <taxon>Podocopida</taxon>
        <taxon>Cypridocopina</taxon>
        <taxon>Cypridoidea</taxon>
        <taxon>Cyprididae</taxon>
        <taxon>Notodromas</taxon>
    </lineage>
</organism>
<dbReference type="EMBL" id="OA884370">
    <property type="protein sequence ID" value="CAD7280701.1"/>
    <property type="molecule type" value="Genomic_DNA"/>
</dbReference>
<keyword evidence="3" id="KW-1185">Reference proteome</keyword>
<dbReference type="AlphaFoldDB" id="A0A7R9GHF1"/>
<evidence type="ECO:0000256" key="1">
    <source>
        <dbReference type="SAM" id="MobiDB-lite"/>
    </source>
</evidence>
<evidence type="ECO:0000313" key="2">
    <source>
        <dbReference type="EMBL" id="CAD7280701.1"/>
    </source>
</evidence>
<feature type="compositionally biased region" description="Polar residues" evidence="1">
    <location>
        <begin position="14"/>
        <end position="31"/>
    </location>
</feature>
<feature type="region of interest" description="Disordered" evidence="1">
    <location>
        <begin position="1"/>
        <end position="48"/>
    </location>
</feature>
<sequence>MTSHADSIKKEMAEQSSDLDAGRSGQQQSLSDEPAEDGPSGQKKRRVNNGGVLLTLPKDLAPTFARLDAKCWSILRTLLPVVETAECTDYVLGLLEKAALFDQQKAEIAEKELLLIQQMQAEEAAADSCVRDLFASLVAVDQSKLRSAFGNGGTLLFPGAKCREEMNGRVRLFNVAGTPKLTFAFGSMEDLQRFWLKELDM</sequence>
<protein>
    <submittedName>
        <fullName evidence="2">Uncharacterized protein</fullName>
    </submittedName>
</protein>
<feature type="compositionally biased region" description="Basic and acidic residues" evidence="1">
    <location>
        <begin position="1"/>
        <end position="13"/>
    </location>
</feature>